<dbReference type="PANTHER" id="PTHR32071:SF117">
    <property type="entry name" value="PTS-DEPENDENT DIHYDROXYACETONE KINASE OPERON REGULATORY PROTEIN-RELATED"/>
    <property type="match status" value="1"/>
</dbReference>
<accession>A0A7X4YE70</accession>
<keyword evidence="4" id="KW-0238">DNA-binding</keyword>
<dbReference type="InterPro" id="IPR029016">
    <property type="entry name" value="GAF-like_dom_sf"/>
</dbReference>
<dbReference type="GO" id="GO:0006355">
    <property type="term" value="P:regulation of DNA-templated transcription"/>
    <property type="evidence" value="ECO:0007669"/>
    <property type="project" value="InterPro"/>
</dbReference>
<dbReference type="CDD" id="cd00060">
    <property type="entry name" value="FHA"/>
    <property type="match status" value="1"/>
</dbReference>
<keyword evidence="3" id="KW-0805">Transcription regulation</keyword>
<protein>
    <submittedName>
        <fullName evidence="8">GAF domain-containing protein</fullName>
    </submittedName>
</protein>
<dbReference type="PRINTS" id="PR01590">
    <property type="entry name" value="HTHFIS"/>
</dbReference>
<evidence type="ECO:0000256" key="2">
    <source>
        <dbReference type="ARBA" id="ARBA00022840"/>
    </source>
</evidence>
<dbReference type="InterPro" id="IPR008984">
    <property type="entry name" value="SMAD_FHA_dom_sf"/>
</dbReference>
<evidence type="ECO:0000256" key="3">
    <source>
        <dbReference type="ARBA" id="ARBA00023015"/>
    </source>
</evidence>
<dbReference type="PROSITE" id="PS00688">
    <property type="entry name" value="SIGMA54_INTERACT_3"/>
    <property type="match status" value="1"/>
</dbReference>
<evidence type="ECO:0000256" key="6">
    <source>
        <dbReference type="ARBA" id="ARBA00023163"/>
    </source>
</evidence>
<dbReference type="InterPro" id="IPR002197">
    <property type="entry name" value="HTH_Fis"/>
</dbReference>
<dbReference type="GO" id="GO:0043565">
    <property type="term" value="F:sequence-specific DNA binding"/>
    <property type="evidence" value="ECO:0007669"/>
    <property type="project" value="InterPro"/>
</dbReference>
<name>A0A7X4YE70_9BACT</name>
<proteinExistence type="predicted"/>
<dbReference type="InterPro" id="IPR027417">
    <property type="entry name" value="P-loop_NTPase"/>
</dbReference>
<dbReference type="InterPro" id="IPR025944">
    <property type="entry name" value="Sigma_54_int_dom_CS"/>
</dbReference>
<dbReference type="Pfam" id="PF25601">
    <property type="entry name" value="AAA_lid_14"/>
    <property type="match status" value="1"/>
</dbReference>
<reference evidence="8 9" key="1">
    <citation type="submission" date="2020-01" db="EMBL/GenBank/DDBJ databases">
        <title>The draft genome sequence of Corallococcus exiguus DSM 14696.</title>
        <authorList>
            <person name="Zhang X."/>
            <person name="Zhu H."/>
        </authorList>
    </citation>
    <scope>NUCLEOTIDE SEQUENCE [LARGE SCALE GENOMIC DNA]</scope>
    <source>
        <strain evidence="8 9">DSM 14696</strain>
    </source>
</reference>
<keyword evidence="6" id="KW-0804">Transcription</keyword>
<dbReference type="Pfam" id="PF01590">
    <property type="entry name" value="GAF"/>
    <property type="match status" value="1"/>
</dbReference>
<dbReference type="Gene3D" id="3.40.50.300">
    <property type="entry name" value="P-loop containing nucleotide triphosphate hydrolases"/>
    <property type="match status" value="1"/>
</dbReference>
<evidence type="ECO:0000256" key="1">
    <source>
        <dbReference type="ARBA" id="ARBA00022741"/>
    </source>
</evidence>
<evidence type="ECO:0000313" key="8">
    <source>
        <dbReference type="EMBL" id="NBC43570.1"/>
    </source>
</evidence>
<dbReference type="SMART" id="SM00065">
    <property type="entry name" value="GAF"/>
    <property type="match status" value="1"/>
</dbReference>
<evidence type="ECO:0000259" key="7">
    <source>
        <dbReference type="PROSITE" id="PS50045"/>
    </source>
</evidence>
<dbReference type="Pfam" id="PF02954">
    <property type="entry name" value="HTH_8"/>
    <property type="match status" value="1"/>
</dbReference>
<dbReference type="AlphaFoldDB" id="A0A7X4YE70"/>
<evidence type="ECO:0000256" key="4">
    <source>
        <dbReference type="ARBA" id="ARBA00023125"/>
    </source>
</evidence>
<organism evidence="8 9">
    <name type="scientific">Corallococcus exiguus</name>
    <dbReference type="NCBI Taxonomy" id="83462"/>
    <lineage>
        <taxon>Bacteria</taxon>
        <taxon>Pseudomonadati</taxon>
        <taxon>Myxococcota</taxon>
        <taxon>Myxococcia</taxon>
        <taxon>Myxococcales</taxon>
        <taxon>Cystobacterineae</taxon>
        <taxon>Myxococcaceae</taxon>
        <taxon>Corallococcus</taxon>
    </lineage>
</organism>
<dbReference type="CDD" id="cd00009">
    <property type="entry name" value="AAA"/>
    <property type="match status" value="1"/>
</dbReference>
<dbReference type="PROSITE" id="PS50045">
    <property type="entry name" value="SIGMA54_INTERACT_4"/>
    <property type="match status" value="1"/>
</dbReference>
<dbReference type="Pfam" id="PF00158">
    <property type="entry name" value="Sigma54_activat"/>
    <property type="match status" value="1"/>
</dbReference>
<evidence type="ECO:0000256" key="5">
    <source>
        <dbReference type="ARBA" id="ARBA00023159"/>
    </source>
</evidence>
<gene>
    <name evidence="8" type="ORF">GTZ93_27580</name>
</gene>
<dbReference type="EMBL" id="JAAAPK010000008">
    <property type="protein sequence ID" value="NBC43570.1"/>
    <property type="molecule type" value="Genomic_DNA"/>
</dbReference>
<dbReference type="PROSITE" id="PS00675">
    <property type="entry name" value="SIGMA54_INTERACT_1"/>
    <property type="match status" value="1"/>
</dbReference>
<dbReference type="Gene3D" id="1.10.10.60">
    <property type="entry name" value="Homeodomain-like"/>
    <property type="match status" value="1"/>
</dbReference>
<dbReference type="InterPro" id="IPR003018">
    <property type="entry name" value="GAF"/>
</dbReference>
<dbReference type="PANTHER" id="PTHR32071">
    <property type="entry name" value="TRANSCRIPTIONAL REGULATORY PROTEIN"/>
    <property type="match status" value="1"/>
</dbReference>
<evidence type="ECO:0000313" key="9">
    <source>
        <dbReference type="Proteomes" id="UP000537825"/>
    </source>
</evidence>
<dbReference type="SUPFAM" id="SSF52540">
    <property type="entry name" value="P-loop containing nucleoside triphosphate hydrolases"/>
    <property type="match status" value="1"/>
</dbReference>
<dbReference type="Gene3D" id="1.10.8.60">
    <property type="match status" value="1"/>
</dbReference>
<feature type="domain" description="Sigma-54 factor interaction" evidence="7">
    <location>
        <begin position="317"/>
        <end position="546"/>
    </location>
</feature>
<dbReference type="GO" id="GO:0005524">
    <property type="term" value="F:ATP binding"/>
    <property type="evidence" value="ECO:0007669"/>
    <property type="project" value="UniProtKB-KW"/>
</dbReference>
<dbReference type="InterPro" id="IPR009057">
    <property type="entry name" value="Homeodomain-like_sf"/>
</dbReference>
<keyword evidence="9" id="KW-1185">Reference proteome</keyword>
<dbReference type="Proteomes" id="UP000537825">
    <property type="component" value="Unassembled WGS sequence"/>
</dbReference>
<dbReference type="InterPro" id="IPR002078">
    <property type="entry name" value="Sigma_54_int"/>
</dbReference>
<dbReference type="InterPro" id="IPR058031">
    <property type="entry name" value="AAA_lid_NorR"/>
</dbReference>
<dbReference type="FunFam" id="3.40.50.300:FF:000006">
    <property type="entry name" value="DNA-binding transcriptional regulator NtrC"/>
    <property type="match status" value="1"/>
</dbReference>
<comment type="caution">
    <text evidence="8">The sequence shown here is derived from an EMBL/GenBank/DDBJ whole genome shotgun (WGS) entry which is preliminary data.</text>
</comment>
<sequence>MASLTVRTPDGKVRTVSLLKRITSLGRGSDNDVPLEDASVPSNALHVTFDGSRYEVGSLGATFHVNGKRRDNHALATGDVVKVGGTELTFSREDAPREPVRREVPEREVSLLPSAATASSDSHTAELPGVVGRELVLLKRLTAFSERLFGSYDVDRILESLLDEAIEVTRADKGFLILMESGEPRVKAARNVARENIEDAVEKLSDSIIAKVVKDQKAIIVADALDAPEFKASESVVNLKVHSVMCVPVMHKGDLFGVLYVGNDRLVNRFEPKSLDMLTVFAAQASLLLQNALLVNDLKLDNTELRRKLEDQRYGDIVGACQGMRDVYKRIDKIAPTDISVLITGETGTGKELIAREVHRRSPRTKGPFITVNCGAIPENLLESELFGHAKGAFTGAVATRPGKFQAAIGGTLFLDEIGEMPLQLQVKLLRALQDKIVYKVGENRGEPVDIRVVAATNKILEDEVKRNTFREDLYYRLNVVTVKLPPLRERGEDVIVLGRFFLQKYAREFNSKARGFTPAAAVSMKKYGWPGNIRELENRLKKAVVLADKPLLGADDLDLKPENLEPIMPLLQAKEEFQKRYINEVLARNNGNRTKTAKDLGVDPRTIFRHLEKLEAEKTGGPLPPEENEELL</sequence>
<dbReference type="Gene3D" id="2.60.200.20">
    <property type="match status" value="1"/>
</dbReference>
<dbReference type="SUPFAM" id="SSF46689">
    <property type="entry name" value="Homeodomain-like"/>
    <property type="match status" value="1"/>
</dbReference>
<dbReference type="Gene3D" id="3.30.450.40">
    <property type="match status" value="1"/>
</dbReference>
<dbReference type="RefSeq" id="WP_139915332.1">
    <property type="nucleotide sequence ID" value="NZ_CBCSLE010000004.1"/>
</dbReference>
<dbReference type="SUPFAM" id="SSF49879">
    <property type="entry name" value="SMAD/FHA domain"/>
    <property type="match status" value="1"/>
</dbReference>
<dbReference type="SMART" id="SM00382">
    <property type="entry name" value="AAA"/>
    <property type="match status" value="1"/>
</dbReference>
<dbReference type="SUPFAM" id="SSF55781">
    <property type="entry name" value="GAF domain-like"/>
    <property type="match status" value="1"/>
</dbReference>
<keyword evidence="1" id="KW-0547">Nucleotide-binding</keyword>
<keyword evidence="2" id="KW-0067">ATP-binding</keyword>
<dbReference type="InterPro" id="IPR025662">
    <property type="entry name" value="Sigma_54_int_dom_ATP-bd_1"/>
</dbReference>
<keyword evidence="5" id="KW-0010">Activator</keyword>
<dbReference type="InterPro" id="IPR003593">
    <property type="entry name" value="AAA+_ATPase"/>
</dbReference>